<feature type="compositionally biased region" description="Basic and acidic residues" evidence="6">
    <location>
        <begin position="412"/>
        <end position="452"/>
    </location>
</feature>
<dbReference type="EMBL" id="CH964272">
    <property type="protein sequence ID" value="EDW83763.2"/>
    <property type="molecule type" value="Genomic_DNA"/>
</dbReference>
<dbReference type="SUPFAM" id="SSF48371">
    <property type="entry name" value="ARM repeat"/>
    <property type="match status" value="1"/>
</dbReference>
<feature type="compositionally biased region" description="Basic residues" evidence="6">
    <location>
        <begin position="334"/>
        <end position="357"/>
    </location>
</feature>
<name>B4NIP9_DROWI</name>
<dbReference type="InParanoid" id="B4NIP9"/>
<comment type="subcellular location">
    <subcellularLocation>
        <location evidence="1">Nucleus</location>
    </subcellularLocation>
</comment>
<keyword evidence="4" id="KW-0804">Transcription</keyword>
<sequence length="519" mass="59066">MAPKYQKKKHKSVKKPTKLKTLEPESETTVLPKSNAVVPNRPFRFIKEEKVRLKPRKRILSREQLGLYKLITAASLGKSENKRRRALQTLTNDPALNDLLPALCLFISNAVNVNVVKLNMSKLLYLMRMVRALVANSSLCLQRCLHQLIPAVLTCLLTRQDDPFPADHWALREYSGNIIAEIVWHFDNPSNGILPRVIGIYNQALQKLPLTTVYGAVIGLGKLGNYVVRAYLVPQIAFISSRIEPHLKDRTRFMKSKEYLNINRQASRYIRHRILKVCTPVLMKMHSPPHMLEKFAKSYGFLGFSLCAAVTVSRIKAAAISDAKKEAAAARLTAVKRRRRKPVPKRNKSKIPPKKTIQKGPIKKPFNGRGPTLGKGIARQTVGAPPQKLREQKPQKLQKQKPKKLQGKRPQKLQEQKPLKLQEQKPLKFQEQKPEKLQEQKPQKLQEQKPQDLEEEEPRLPLQIMRVNNRLISAPAQLSNLKSISVSNQNSGNPAFQPLKIYPLSMLKPGCFSILRKNP</sequence>
<dbReference type="InterPro" id="IPR046344">
    <property type="entry name" value="TAF6_C_sf"/>
</dbReference>
<feature type="region of interest" description="Disordered" evidence="6">
    <location>
        <begin position="1"/>
        <end position="30"/>
    </location>
</feature>
<dbReference type="GO" id="GO:0051123">
    <property type="term" value="P:RNA polymerase II preinitiation complex assembly"/>
    <property type="evidence" value="ECO:0007669"/>
    <property type="project" value="TreeGrafter"/>
</dbReference>
<keyword evidence="5" id="KW-0539">Nucleus</keyword>
<dbReference type="GO" id="GO:0000124">
    <property type="term" value="C:SAGA complex"/>
    <property type="evidence" value="ECO:0007669"/>
    <property type="project" value="InterPro"/>
</dbReference>
<proteinExistence type="inferred from homology"/>
<comment type="similarity">
    <text evidence="2">Belongs to the TAF6 family.</text>
</comment>
<evidence type="ECO:0000256" key="1">
    <source>
        <dbReference type="ARBA" id="ARBA00004123"/>
    </source>
</evidence>
<protein>
    <recommendedName>
        <fullName evidence="7">TAF6 C-terminal HEAT repeat domain-containing protein</fullName>
    </recommendedName>
</protein>
<dbReference type="PANTHER" id="PTHR10221:SF9">
    <property type="entry name" value="TRANSCRIPTION INITIATION FACTOR TFIID SUBUNIT 6"/>
    <property type="match status" value="1"/>
</dbReference>
<dbReference type="GO" id="GO:0003713">
    <property type="term" value="F:transcription coactivator activity"/>
    <property type="evidence" value="ECO:0007669"/>
    <property type="project" value="TreeGrafter"/>
</dbReference>
<dbReference type="GO" id="GO:0016251">
    <property type="term" value="F:RNA polymerase II general transcription initiation factor activity"/>
    <property type="evidence" value="ECO:0007669"/>
    <property type="project" value="InterPro"/>
</dbReference>
<dbReference type="eggNOG" id="KOG2549">
    <property type="taxonomic scope" value="Eukaryota"/>
</dbReference>
<evidence type="ECO:0000313" key="8">
    <source>
        <dbReference type="EMBL" id="EDW83763.2"/>
    </source>
</evidence>
<dbReference type="HOGENOM" id="CLU_583003_0_0_1"/>
<dbReference type="Proteomes" id="UP000007798">
    <property type="component" value="Unassembled WGS sequence"/>
</dbReference>
<feature type="region of interest" description="Disordered" evidence="6">
    <location>
        <begin position="333"/>
        <end position="457"/>
    </location>
</feature>
<dbReference type="OrthoDB" id="361039at2759"/>
<evidence type="ECO:0000259" key="7">
    <source>
        <dbReference type="Pfam" id="PF07571"/>
    </source>
</evidence>
<dbReference type="SMR" id="B4NIP9"/>
<organism evidence="8 9">
    <name type="scientific">Drosophila willistoni</name>
    <name type="common">Fruit fly</name>
    <dbReference type="NCBI Taxonomy" id="7260"/>
    <lineage>
        <taxon>Eukaryota</taxon>
        <taxon>Metazoa</taxon>
        <taxon>Ecdysozoa</taxon>
        <taxon>Arthropoda</taxon>
        <taxon>Hexapoda</taxon>
        <taxon>Insecta</taxon>
        <taxon>Pterygota</taxon>
        <taxon>Neoptera</taxon>
        <taxon>Endopterygota</taxon>
        <taxon>Diptera</taxon>
        <taxon>Brachycera</taxon>
        <taxon>Muscomorpha</taxon>
        <taxon>Ephydroidea</taxon>
        <taxon>Drosophilidae</taxon>
        <taxon>Drosophila</taxon>
        <taxon>Sophophora</taxon>
    </lineage>
</organism>
<evidence type="ECO:0000256" key="5">
    <source>
        <dbReference type="ARBA" id="ARBA00023242"/>
    </source>
</evidence>
<dbReference type="KEGG" id="dwi:6650394"/>
<evidence type="ECO:0000256" key="6">
    <source>
        <dbReference type="SAM" id="MobiDB-lite"/>
    </source>
</evidence>
<evidence type="ECO:0000256" key="2">
    <source>
        <dbReference type="ARBA" id="ARBA00007688"/>
    </source>
</evidence>
<dbReference type="InterPro" id="IPR011442">
    <property type="entry name" value="TAF6_C"/>
</dbReference>
<dbReference type="InterPro" id="IPR037796">
    <property type="entry name" value="TAF6"/>
</dbReference>
<gene>
    <name evidence="8" type="primary">Dwil\GK13782</name>
    <name evidence="8" type="ORF">Dwil_GK13782</name>
</gene>
<dbReference type="PANTHER" id="PTHR10221">
    <property type="entry name" value="TRANSCRIPTION INITIATION FACTOR TFIID SUBUNIT 6"/>
    <property type="match status" value="1"/>
</dbReference>
<dbReference type="STRING" id="7260.B4NIP9"/>
<accession>B4NIP9</accession>
<feature type="domain" description="TAF6 C-terminal HEAT repeat" evidence="7">
    <location>
        <begin position="57"/>
        <end position="236"/>
    </location>
</feature>
<keyword evidence="3" id="KW-0805">Transcription regulation</keyword>
<dbReference type="CDD" id="cd08050">
    <property type="entry name" value="TAF6C"/>
    <property type="match status" value="1"/>
</dbReference>
<evidence type="ECO:0000313" key="9">
    <source>
        <dbReference type="Proteomes" id="UP000007798"/>
    </source>
</evidence>
<feature type="compositionally biased region" description="Basic residues" evidence="6">
    <location>
        <begin position="396"/>
        <end position="411"/>
    </location>
</feature>
<dbReference type="GO" id="GO:0005669">
    <property type="term" value="C:transcription factor TFIID complex"/>
    <property type="evidence" value="ECO:0007669"/>
    <property type="project" value="InterPro"/>
</dbReference>
<evidence type="ECO:0000256" key="3">
    <source>
        <dbReference type="ARBA" id="ARBA00023015"/>
    </source>
</evidence>
<dbReference type="FunFam" id="1.25.40.770:FF:000001">
    <property type="entry name" value="Transcription initiation factor TFIID subunit 6"/>
    <property type="match status" value="1"/>
</dbReference>
<keyword evidence="9" id="KW-1185">Reference proteome</keyword>
<dbReference type="InterPro" id="IPR016024">
    <property type="entry name" value="ARM-type_fold"/>
</dbReference>
<feature type="compositionally biased region" description="Basic residues" evidence="6">
    <location>
        <begin position="1"/>
        <end position="18"/>
    </location>
</feature>
<dbReference type="GO" id="GO:0046695">
    <property type="term" value="C:SLIK (SAGA-like) complex"/>
    <property type="evidence" value="ECO:0007669"/>
    <property type="project" value="InterPro"/>
</dbReference>
<dbReference type="Pfam" id="PF07571">
    <property type="entry name" value="TAF6_C"/>
    <property type="match status" value="1"/>
</dbReference>
<evidence type="ECO:0000256" key="4">
    <source>
        <dbReference type="ARBA" id="ARBA00023163"/>
    </source>
</evidence>
<dbReference type="Gene3D" id="1.25.40.770">
    <property type="entry name" value="TAF6, C-terminal HEAT repeat domain"/>
    <property type="match status" value="1"/>
</dbReference>
<dbReference type="AlphaFoldDB" id="B4NIP9"/>
<reference evidence="8 9" key="1">
    <citation type="journal article" date="2007" name="Nature">
        <title>Evolution of genes and genomes on the Drosophila phylogeny.</title>
        <authorList>
            <consortium name="Drosophila 12 Genomes Consortium"/>
            <person name="Clark A.G."/>
            <person name="Eisen M.B."/>
            <person name="Smith D.R."/>
            <person name="Bergman C.M."/>
            <person name="Oliver B."/>
            <person name="Markow T.A."/>
            <person name="Kaufman T.C."/>
            <person name="Kellis M."/>
            <person name="Gelbart W."/>
            <person name="Iyer V.N."/>
            <person name="Pollard D.A."/>
            <person name="Sackton T.B."/>
            <person name="Larracuente A.M."/>
            <person name="Singh N.D."/>
            <person name="Abad J.P."/>
            <person name="Abt D.N."/>
            <person name="Adryan B."/>
            <person name="Aguade M."/>
            <person name="Akashi H."/>
            <person name="Anderson W.W."/>
            <person name="Aquadro C.F."/>
            <person name="Ardell D.H."/>
            <person name="Arguello R."/>
            <person name="Artieri C.G."/>
            <person name="Barbash D.A."/>
            <person name="Barker D."/>
            <person name="Barsanti P."/>
            <person name="Batterham P."/>
            <person name="Batzoglou S."/>
            <person name="Begun D."/>
            <person name="Bhutkar A."/>
            <person name="Blanco E."/>
            <person name="Bosak S.A."/>
            <person name="Bradley R.K."/>
            <person name="Brand A.D."/>
            <person name="Brent M.R."/>
            <person name="Brooks A.N."/>
            <person name="Brown R.H."/>
            <person name="Butlin R.K."/>
            <person name="Caggese C."/>
            <person name="Calvi B.R."/>
            <person name="Bernardo de Carvalho A."/>
            <person name="Caspi A."/>
            <person name="Castrezana S."/>
            <person name="Celniker S.E."/>
            <person name="Chang J.L."/>
            <person name="Chapple C."/>
            <person name="Chatterji S."/>
            <person name="Chinwalla A."/>
            <person name="Civetta A."/>
            <person name="Clifton S.W."/>
            <person name="Comeron J.M."/>
            <person name="Costello J.C."/>
            <person name="Coyne J.A."/>
            <person name="Daub J."/>
            <person name="David R.G."/>
            <person name="Delcher A.L."/>
            <person name="Delehaunty K."/>
            <person name="Do C.B."/>
            <person name="Ebling H."/>
            <person name="Edwards K."/>
            <person name="Eickbush T."/>
            <person name="Evans J.D."/>
            <person name="Filipski A."/>
            <person name="Findeiss S."/>
            <person name="Freyhult E."/>
            <person name="Fulton L."/>
            <person name="Fulton R."/>
            <person name="Garcia A.C."/>
            <person name="Gardiner A."/>
            <person name="Garfield D.A."/>
            <person name="Garvin B.E."/>
            <person name="Gibson G."/>
            <person name="Gilbert D."/>
            <person name="Gnerre S."/>
            <person name="Godfrey J."/>
            <person name="Good R."/>
            <person name="Gotea V."/>
            <person name="Gravely B."/>
            <person name="Greenberg A.J."/>
            <person name="Griffiths-Jones S."/>
            <person name="Gross S."/>
            <person name="Guigo R."/>
            <person name="Gustafson E.A."/>
            <person name="Haerty W."/>
            <person name="Hahn M.W."/>
            <person name="Halligan D.L."/>
            <person name="Halpern A.L."/>
            <person name="Halter G.M."/>
            <person name="Han M.V."/>
            <person name="Heger A."/>
            <person name="Hillier L."/>
            <person name="Hinrichs A.S."/>
            <person name="Holmes I."/>
            <person name="Hoskins R.A."/>
            <person name="Hubisz M.J."/>
            <person name="Hultmark D."/>
            <person name="Huntley M.A."/>
            <person name="Jaffe D.B."/>
            <person name="Jagadeeshan S."/>
            <person name="Jeck W.R."/>
            <person name="Johnson J."/>
            <person name="Jones C.D."/>
            <person name="Jordan W.C."/>
            <person name="Karpen G.H."/>
            <person name="Kataoka E."/>
            <person name="Keightley P.D."/>
            <person name="Kheradpour P."/>
            <person name="Kirkness E.F."/>
            <person name="Koerich L.B."/>
            <person name="Kristiansen K."/>
            <person name="Kudrna D."/>
            <person name="Kulathinal R.J."/>
            <person name="Kumar S."/>
            <person name="Kwok R."/>
            <person name="Lander E."/>
            <person name="Langley C.H."/>
            <person name="Lapoint R."/>
            <person name="Lazzaro B.P."/>
            <person name="Lee S.J."/>
            <person name="Levesque L."/>
            <person name="Li R."/>
            <person name="Lin C.F."/>
            <person name="Lin M.F."/>
            <person name="Lindblad-Toh K."/>
            <person name="Llopart A."/>
            <person name="Long M."/>
            <person name="Low L."/>
            <person name="Lozovsky E."/>
            <person name="Lu J."/>
            <person name="Luo M."/>
            <person name="Machado C.A."/>
            <person name="Makalowski W."/>
            <person name="Marzo M."/>
            <person name="Matsuda M."/>
            <person name="Matzkin L."/>
            <person name="McAllister B."/>
            <person name="McBride C.S."/>
            <person name="McKernan B."/>
            <person name="McKernan K."/>
            <person name="Mendez-Lago M."/>
            <person name="Minx P."/>
            <person name="Mollenhauer M.U."/>
            <person name="Montooth K."/>
            <person name="Mount S.M."/>
            <person name="Mu X."/>
            <person name="Myers E."/>
            <person name="Negre B."/>
            <person name="Newfeld S."/>
            <person name="Nielsen R."/>
            <person name="Noor M.A."/>
            <person name="O'Grady P."/>
            <person name="Pachter L."/>
            <person name="Papaceit M."/>
            <person name="Parisi M.J."/>
            <person name="Parisi M."/>
            <person name="Parts L."/>
            <person name="Pedersen J.S."/>
            <person name="Pesole G."/>
            <person name="Phillippy A.M."/>
            <person name="Ponting C.P."/>
            <person name="Pop M."/>
            <person name="Porcelli D."/>
            <person name="Powell J.R."/>
            <person name="Prohaska S."/>
            <person name="Pruitt K."/>
            <person name="Puig M."/>
            <person name="Quesneville H."/>
            <person name="Ram K.R."/>
            <person name="Rand D."/>
            <person name="Rasmussen M.D."/>
            <person name="Reed L.K."/>
            <person name="Reenan R."/>
            <person name="Reily A."/>
            <person name="Remington K.A."/>
            <person name="Rieger T.T."/>
            <person name="Ritchie M.G."/>
            <person name="Robin C."/>
            <person name="Rogers Y.H."/>
            <person name="Rohde C."/>
            <person name="Rozas J."/>
            <person name="Rubenfield M.J."/>
            <person name="Ruiz A."/>
            <person name="Russo S."/>
            <person name="Salzberg S.L."/>
            <person name="Sanchez-Gracia A."/>
            <person name="Saranga D.J."/>
            <person name="Sato H."/>
            <person name="Schaeffer S.W."/>
            <person name="Schatz M.C."/>
            <person name="Schlenke T."/>
            <person name="Schwartz R."/>
            <person name="Segarra C."/>
            <person name="Singh R.S."/>
            <person name="Sirot L."/>
            <person name="Sirota M."/>
            <person name="Sisneros N.B."/>
            <person name="Smith C.D."/>
            <person name="Smith T.F."/>
            <person name="Spieth J."/>
            <person name="Stage D.E."/>
            <person name="Stark A."/>
            <person name="Stephan W."/>
            <person name="Strausberg R.L."/>
            <person name="Strempel S."/>
            <person name="Sturgill D."/>
            <person name="Sutton G."/>
            <person name="Sutton G.G."/>
            <person name="Tao W."/>
            <person name="Teichmann S."/>
            <person name="Tobari Y.N."/>
            <person name="Tomimura Y."/>
            <person name="Tsolas J.M."/>
            <person name="Valente V.L."/>
            <person name="Venter E."/>
            <person name="Venter J.C."/>
            <person name="Vicario S."/>
            <person name="Vieira F.G."/>
            <person name="Vilella A.J."/>
            <person name="Villasante A."/>
            <person name="Walenz B."/>
            <person name="Wang J."/>
            <person name="Wasserman M."/>
            <person name="Watts T."/>
            <person name="Wilson D."/>
            <person name="Wilson R.K."/>
            <person name="Wing R.A."/>
            <person name="Wolfner M.F."/>
            <person name="Wong A."/>
            <person name="Wong G.K."/>
            <person name="Wu C.I."/>
            <person name="Wu G."/>
            <person name="Yamamoto D."/>
            <person name="Yang H.P."/>
            <person name="Yang S.P."/>
            <person name="Yorke J.A."/>
            <person name="Yoshida K."/>
            <person name="Zdobnov E."/>
            <person name="Zhang P."/>
            <person name="Zhang Y."/>
            <person name="Zimin A.V."/>
            <person name="Baldwin J."/>
            <person name="Abdouelleil A."/>
            <person name="Abdulkadir J."/>
            <person name="Abebe A."/>
            <person name="Abera B."/>
            <person name="Abreu J."/>
            <person name="Acer S.C."/>
            <person name="Aftuck L."/>
            <person name="Alexander A."/>
            <person name="An P."/>
            <person name="Anderson E."/>
            <person name="Anderson S."/>
            <person name="Arachi H."/>
            <person name="Azer M."/>
            <person name="Bachantsang P."/>
            <person name="Barry A."/>
            <person name="Bayul T."/>
            <person name="Berlin A."/>
            <person name="Bessette D."/>
            <person name="Bloom T."/>
            <person name="Blye J."/>
            <person name="Boguslavskiy L."/>
            <person name="Bonnet C."/>
            <person name="Boukhgalter B."/>
            <person name="Bourzgui I."/>
            <person name="Brown A."/>
            <person name="Cahill P."/>
            <person name="Channer S."/>
            <person name="Cheshatsang Y."/>
            <person name="Chuda L."/>
            <person name="Citroen M."/>
            <person name="Collymore A."/>
            <person name="Cooke P."/>
            <person name="Costello M."/>
            <person name="D'Aco K."/>
            <person name="Daza R."/>
            <person name="De Haan G."/>
            <person name="DeGray S."/>
            <person name="DeMaso C."/>
            <person name="Dhargay N."/>
            <person name="Dooley K."/>
            <person name="Dooley E."/>
            <person name="Doricent M."/>
            <person name="Dorje P."/>
            <person name="Dorjee K."/>
            <person name="Dupes A."/>
            <person name="Elong R."/>
            <person name="Falk J."/>
            <person name="Farina A."/>
            <person name="Faro S."/>
            <person name="Ferguson D."/>
            <person name="Fisher S."/>
            <person name="Foley C.D."/>
            <person name="Franke A."/>
            <person name="Friedrich D."/>
            <person name="Gadbois L."/>
            <person name="Gearin G."/>
            <person name="Gearin C.R."/>
            <person name="Giannoukos G."/>
            <person name="Goode T."/>
            <person name="Graham J."/>
            <person name="Grandbois E."/>
            <person name="Grewal S."/>
            <person name="Gyaltsen K."/>
            <person name="Hafez N."/>
            <person name="Hagos B."/>
            <person name="Hall J."/>
            <person name="Henson C."/>
            <person name="Hollinger A."/>
            <person name="Honan T."/>
            <person name="Huard M.D."/>
            <person name="Hughes L."/>
            <person name="Hurhula B."/>
            <person name="Husby M.E."/>
            <person name="Kamat A."/>
            <person name="Kanga B."/>
            <person name="Kashin S."/>
            <person name="Khazanovich D."/>
            <person name="Kisner P."/>
            <person name="Lance K."/>
            <person name="Lara M."/>
            <person name="Lee W."/>
            <person name="Lennon N."/>
            <person name="Letendre F."/>
            <person name="LeVine R."/>
            <person name="Lipovsky A."/>
            <person name="Liu X."/>
            <person name="Liu J."/>
            <person name="Liu S."/>
            <person name="Lokyitsang T."/>
            <person name="Lokyitsang Y."/>
            <person name="Lubonja R."/>
            <person name="Lui A."/>
            <person name="MacDonald P."/>
            <person name="Magnisalis V."/>
            <person name="Maru K."/>
            <person name="Matthews C."/>
            <person name="McCusker W."/>
            <person name="McDonough S."/>
            <person name="Mehta T."/>
            <person name="Meldrim J."/>
            <person name="Meneus L."/>
            <person name="Mihai O."/>
            <person name="Mihalev A."/>
            <person name="Mihova T."/>
            <person name="Mittelman R."/>
            <person name="Mlenga V."/>
            <person name="Montmayeur A."/>
            <person name="Mulrain L."/>
            <person name="Navidi A."/>
            <person name="Naylor J."/>
            <person name="Negash T."/>
            <person name="Nguyen T."/>
            <person name="Nguyen N."/>
            <person name="Nicol R."/>
            <person name="Norbu C."/>
            <person name="Norbu N."/>
            <person name="Novod N."/>
            <person name="O'Neill B."/>
            <person name="Osman S."/>
            <person name="Markiewicz E."/>
            <person name="Oyono O.L."/>
            <person name="Patti C."/>
            <person name="Phunkhang P."/>
            <person name="Pierre F."/>
            <person name="Priest M."/>
            <person name="Raghuraman S."/>
            <person name="Rege F."/>
            <person name="Reyes R."/>
            <person name="Rise C."/>
            <person name="Rogov P."/>
            <person name="Ross K."/>
            <person name="Ryan E."/>
            <person name="Settipalli S."/>
            <person name="Shea T."/>
            <person name="Sherpa N."/>
            <person name="Shi L."/>
            <person name="Shih D."/>
            <person name="Sparrow T."/>
            <person name="Spaulding J."/>
            <person name="Stalker J."/>
            <person name="Stange-Thomann N."/>
            <person name="Stavropoulos S."/>
            <person name="Stone C."/>
            <person name="Strader C."/>
            <person name="Tesfaye S."/>
            <person name="Thomson T."/>
            <person name="Thoulutsang Y."/>
            <person name="Thoulutsang D."/>
            <person name="Topham K."/>
            <person name="Topping I."/>
            <person name="Tsamla T."/>
            <person name="Vassiliev H."/>
            <person name="Vo A."/>
            <person name="Wangchuk T."/>
            <person name="Wangdi T."/>
            <person name="Weiand M."/>
            <person name="Wilkinson J."/>
            <person name="Wilson A."/>
            <person name="Yadav S."/>
            <person name="Young G."/>
            <person name="Yu Q."/>
            <person name="Zembek L."/>
            <person name="Zhong D."/>
            <person name="Zimmer A."/>
            <person name="Zwirko Z."/>
            <person name="Jaffe D.B."/>
            <person name="Alvarez P."/>
            <person name="Brockman W."/>
            <person name="Butler J."/>
            <person name="Chin C."/>
            <person name="Gnerre S."/>
            <person name="Grabherr M."/>
            <person name="Kleber M."/>
            <person name="Mauceli E."/>
            <person name="MacCallum I."/>
        </authorList>
    </citation>
    <scope>NUCLEOTIDE SEQUENCE [LARGE SCALE GENOMIC DNA]</scope>
    <source>
        <strain evidence="9">Tucson 14030-0811.24</strain>
    </source>
</reference>